<name>A0A507QHX5_MONPU</name>
<feature type="compositionally biased region" description="Polar residues" evidence="1">
    <location>
        <begin position="425"/>
        <end position="445"/>
    </location>
</feature>
<feature type="compositionally biased region" description="Pro residues" evidence="1">
    <location>
        <begin position="14"/>
        <end position="23"/>
    </location>
</feature>
<dbReference type="AlphaFoldDB" id="A0A507QHX5"/>
<feature type="compositionally biased region" description="Polar residues" evidence="1">
    <location>
        <begin position="392"/>
        <end position="413"/>
    </location>
</feature>
<organism evidence="2 3">
    <name type="scientific">Monascus purpureus</name>
    <name type="common">Red mold</name>
    <name type="synonym">Monascus anka</name>
    <dbReference type="NCBI Taxonomy" id="5098"/>
    <lineage>
        <taxon>Eukaryota</taxon>
        <taxon>Fungi</taxon>
        <taxon>Dikarya</taxon>
        <taxon>Ascomycota</taxon>
        <taxon>Pezizomycotina</taxon>
        <taxon>Eurotiomycetes</taxon>
        <taxon>Eurotiomycetidae</taxon>
        <taxon>Eurotiales</taxon>
        <taxon>Aspergillaceae</taxon>
        <taxon>Monascus</taxon>
    </lineage>
</organism>
<feature type="compositionally biased region" description="Polar residues" evidence="1">
    <location>
        <begin position="290"/>
        <end position="322"/>
    </location>
</feature>
<feature type="compositionally biased region" description="Polar residues" evidence="1">
    <location>
        <begin position="198"/>
        <end position="213"/>
    </location>
</feature>
<feature type="region of interest" description="Disordered" evidence="1">
    <location>
        <begin position="562"/>
        <end position="599"/>
    </location>
</feature>
<sequence>MVQLPRPSTGGRVPLPPPPPPPQASGSRVSSYNYTDTSLDKYHDPSAISGSPSPYITVSRNDGSLQNASPGNPGQHVESPWDHNPLRPPAARRAASAGPVVSGTSSSRSSCQSWRGSPPLGGWAPGMPLPPPPPGPPPNVRSRSVGVPHDTSFGQHPQAQTIRSRRPPALGTDLGSIPPTPAGWVDEESVEASHKQGKQPSYENIAMASSNGASAPDGHDPSSTSHGLLGGRLLRSPALRDPSAKGIRERRIERRNRQSQSSADFNAASPNSNLWDHTSKPVTPSDLDLSGSSISPDTSRHLTSTRVTPHSGNSVGSDMQQASRSRPSSTSLFSTRSPHSTPRPVTSPVRIGLKYTQTPPFSPHGKQSPPSFPKDIAKTLLGKTLPTPPPNSTQGSRSASRFSTGEDLQTPHMNNMPDGVASMDSVLSQSDTSTRQASSLNSHASQDAEFMQNAEKRHRAFIEKELAAANESEALKIFSEFIITESQIRRERYAKIWDRSSLDLDEIRRQLFELPEDSSLEPEASQITPVPMTYPSSQNEASQSHVESSWTNNYRPSLSPIASLNTSNDEMSSRGRAPSRWWESTTSSSSIGQGRKVQRSKRELKYMGLPREQHQAMQWANVPKTEEEDAPPSFSGQSISCGPDQYPPEKVGLHEEPACQISNAQSLLRRGETTEKLDISRFITLPPPYPRHHPAVNNSHPDLVTYRNTVRFIGDLSEIKATKQKYQSHVERLHEEHQRRTKEGRRQFRSNLQSQIQQGSITFAEAAEAEAAIAIEEGKLEVELAHQELDAHQDLVLKPMHAVLVDRITKATSCIDELSSKLFDDAQHGTPDQTQEEGDEKPELLEKLTQLKWLFEVREQLYREIYNLMSDRNEKYRKVVSLPYLQKRDEEKMRETDSFFVQDALNRRAKYESQALSRLESFLDVIEGNVVRGVEVQLSAFWDIAPGLLALIQQIPDDLRGFQVQIPTNEYEENPSYHSHPLQYLHSLLSHAETSSYQYIESQINLLCLLHEVRSAVMRADSNLRETERIRQGIPEDIAHQEMQNSRAEEERLLTADLKDRVATVEGQWNDALGSQIRALQTRIKAQLIAEDGWDDMEHLDHA</sequence>
<feature type="compositionally biased region" description="Basic and acidic residues" evidence="1">
    <location>
        <begin position="242"/>
        <end position="256"/>
    </location>
</feature>
<dbReference type="Proteomes" id="UP000319663">
    <property type="component" value="Unassembled WGS sequence"/>
</dbReference>
<keyword evidence="3" id="KW-1185">Reference proteome</keyword>
<gene>
    <name evidence="2" type="ORF">MPDQ_004003</name>
</gene>
<dbReference type="EMBL" id="VIFY01000250">
    <property type="protein sequence ID" value="TQB68116.1"/>
    <property type="molecule type" value="Genomic_DNA"/>
</dbReference>
<feature type="compositionally biased region" description="Low complexity" evidence="1">
    <location>
        <begin position="89"/>
        <end position="126"/>
    </location>
</feature>
<feature type="compositionally biased region" description="Low complexity" evidence="1">
    <location>
        <begin position="323"/>
        <end position="340"/>
    </location>
</feature>
<evidence type="ECO:0000313" key="2">
    <source>
        <dbReference type="EMBL" id="TQB68116.1"/>
    </source>
</evidence>
<proteinExistence type="predicted"/>
<feature type="compositionally biased region" description="Polar residues" evidence="1">
    <location>
        <begin position="48"/>
        <end position="72"/>
    </location>
</feature>
<evidence type="ECO:0000256" key="1">
    <source>
        <dbReference type="SAM" id="MobiDB-lite"/>
    </source>
</evidence>
<comment type="caution">
    <text evidence="2">The sequence shown here is derived from an EMBL/GenBank/DDBJ whole genome shotgun (WGS) entry which is preliminary data.</text>
</comment>
<protein>
    <submittedName>
        <fullName evidence="2">Uncharacterized protein</fullName>
    </submittedName>
</protein>
<feature type="region of interest" description="Disordered" evidence="1">
    <location>
        <begin position="1"/>
        <end position="452"/>
    </location>
</feature>
<evidence type="ECO:0000313" key="3">
    <source>
        <dbReference type="Proteomes" id="UP000319663"/>
    </source>
</evidence>
<feature type="compositionally biased region" description="Polar residues" evidence="1">
    <location>
        <begin position="258"/>
        <end position="282"/>
    </location>
</feature>
<accession>A0A507QHX5</accession>
<feature type="region of interest" description="Disordered" evidence="1">
    <location>
        <begin position="517"/>
        <end position="543"/>
    </location>
</feature>
<reference evidence="2 3" key="1">
    <citation type="submission" date="2019-06" db="EMBL/GenBank/DDBJ databases">
        <title>Wine fermentation using esterase from Monascus purpureus.</title>
        <authorList>
            <person name="Geng C."/>
            <person name="Zhang Y."/>
        </authorList>
    </citation>
    <scope>NUCLEOTIDE SEQUENCE [LARGE SCALE GENOMIC DNA]</scope>
    <source>
        <strain evidence="2">HQ1</strain>
    </source>
</reference>
<feature type="compositionally biased region" description="Polar residues" evidence="1">
    <location>
        <begin position="24"/>
        <end position="37"/>
    </location>
</feature>
<feature type="compositionally biased region" description="Pro residues" evidence="1">
    <location>
        <begin position="127"/>
        <end position="139"/>
    </location>
</feature>
<feature type="compositionally biased region" description="Polar residues" evidence="1">
    <location>
        <begin position="534"/>
        <end position="543"/>
    </location>
</feature>
<dbReference type="STRING" id="5098.A0A507QHX5"/>
<feature type="compositionally biased region" description="Polar residues" evidence="1">
    <location>
        <begin position="152"/>
        <end position="162"/>
    </location>
</feature>